<gene>
    <name evidence="1" type="ORF">PACLA_8A000927</name>
</gene>
<dbReference type="AlphaFoldDB" id="A0A6S7FVQ9"/>
<dbReference type="Proteomes" id="UP001152795">
    <property type="component" value="Unassembled WGS sequence"/>
</dbReference>
<evidence type="ECO:0000313" key="1">
    <source>
        <dbReference type="EMBL" id="CAB3984254.1"/>
    </source>
</evidence>
<protein>
    <submittedName>
        <fullName evidence="1">Uncharacterized protein</fullName>
    </submittedName>
</protein>
<sequence>MNYPHDNGHAPVLPPFLPPFLTKLKARNENHNIVHDLDRLDNQWQYIFHTVAILLVFPCLIELQKDIGKLKKKLQQHYKDEVKKLKLKEESYNTVISSIISLLSVLFQS</sequence>
<dbReference type="EMBL" id="CACRXK020000712">
    <property type="protein sequence ID" value="CAB3984254.1"/>
    <property type="molecule type" value="Genomic_DNA"/>
</dbReference>
<accession>A0A6S7FVQ9</accession>
<evidence type="ECO:0000313" key="2">
    <source>
        <dbReference type="Proteomes" id="UP001152795"/>
    </source>
</evidence>
<reference evidence="1" key="1">
    <citation type="submission" date="2020-04" db="EMBL/GenBank/DDBJ databases">
        <authorList>
            <person name="Alioto T."/>
            <person name="Alioto T."/>
            <person name="Gomez Garrido J."/>
        </authorList>
    </citation>
    <scope>NUCLEOTIDE SEQUENCE</scope>
    <source>
        <strain evidence="1">A484AB</strain>
    </source>
</reference>
<comment type="caution">
    <text evidence="1">The sequence shown here is derived from an EMBL/GenBank/DDBJ whole genome shotgun (WGS) entry which is preliminary data.</text>
</comment>
<organism evidence="1 2">
    <name type="scientific">Paramuricea clavata</name>
    <name type="common">Red gorgonian</name>
    <name type="synonym">Violescent sea-whip</name>
    <dbReference type="NCBI Taxonomy" id="317549"/>
    <lineage>
        <taxon>Eukaryota</taxon>
        <taxon>Metazoa</taxon>
        <taxon>Cnidaria</taxon>
        <taxon>Anthozoa</taxon>
        <taxon>Octocorallia</taxon>
        <taxon>Malacalcyonacea</taxon>
        <taxon>Plexauridae</taxon>
        <taxon>Paramuricea</taxon>
    </lineage>
</organism>
<proteinExistence type="predicted"/>
<keyword evidence="2" id="KW-1185">Reference proteome</keyword>
<name>A0A6S7FVQ9_PARCT</name>